<dbReference type="NCBIfam" id="TIGR00229">
    <property type="entry name" value="sensory_box"/>
    <property type="match status" value="1"/>
</dbReference>
<dbReference type="EMBL" id="WIXI01000051">
    <property type="protein sequence ID" value="MQY50101.1"/>
    <property type="molecule type" value="Genomic_DNA"/>
</dbReference>
<dbReference type="InterPro" id="IPR001610">
    <property type="entry name" value="PAC"/>
</dbReference>
<feature type="domain" description="PAS" evidence="1">
    <location>
        <begin position="19"/>
        <end position="89"/>
    </location>
</feature>
<dbReference type="InterPro" id="IPR013656">
    <property type="entry name" value="PAS_4"/>
</dbReference>
<dbReference type="Gene3D" id="3.30.450.20">
    <property type="entry name" value="PAS domain"/>
    <property type="match status" value="3"/>
</dbReference>
<dbReference type="PANTHER" id="PTHR44757">
    <property type="entry name" value="DIGUANYLATE CYCLASE DGCP"/>
    <property type="match status" value="1"/>
</dbReference>
<dbReference type="Pfam" id="PF00989">
    <property type="entry name" value="PAS"/>
    <property type="match status" value="1"/>
</dbReference>
<dbReference type="SUPFAM" id="SSF55073">
    <property type="entry name" value="Nucleotide cyclase"/>
    <property type="match status" value="1"/>
</dbReference>
<evidence type="ECO:0000259" key="3">
    <source>
        <dbReference type="PROSITE" id="PS50887"/>
    </source>
</evidence>
<dbReference type="InterPro" id="IPR000014">
    <property type="entry name" value="PAS"/>
</dbReference>
<dbReference type="Pfam" id="PF00990">
    <property type="entry name" value="GGDEF"/>
    <property type="match status" value="1"/>
</dbReference>
<dbReference type="SMART" id="SM00267">
    <property type="entry name" value="GGDEF"/>
    <property type="match status" value="1"/>
</dbReference>
<comment type="caution">
    <text evidence="4">The sequence shown here is derived from an EMBL/GenBank/DDBJ whole genome shotgun (WGS) entry which is preliminary data.</text>
</comment>
<proteinExistence type="predicted"/>
<feature type="domain" description="PAC" evidence="2">
    <location>
        <begin position="218"/>
        <end position="270"/>
    </location>
</feature>
<gene>
    <name evidence="4" type="ORF">GAO09_29145</name>
</gene>
<keyword evidence="5" id="KW-1185">Reference proteome</keyword>
<dbReference type="PROSITE" id="PS50112">
    <property type="entry name" value="PAS"/>
    <property type="match status" value="2"/>
</dbReference>
<dbReference type="InterPro" id="IPR035965">
    <property type="entry name" value="PAS-like_dom_sf"/>
</dbReference>
<dbReference type="InterPro" id="IPR000700">
    <property type="entry name" value="PAS-assoc_C"/>
</dbReference>
<reference evidence="4 5" key="1">
    <citation type="submission" date="2019-11" db="EMBL/GenBank/DDBJ databases">
        <title>Genome analysis of Rhizobacterium cereale a novel genus and species isolated from maize roots in North Spain.</title>
        <authorList>
            <person name="Menendez E."/>
            <person name="Flores-Felix J.D."/>
            <person name="Ramirez-Bahena M.-H."/>
            <person name="Igual J.M."/>
            <person name="Garcia-Fraile P."/>
            <person name="Peix A."/>
            <person name="Velazquez E."/>
        </authorList>
    </citation>
    <scope>NUCLEOTIDE SEQUENCE [LARGE SCALE GENOMIC DNA]</scope>
    <source>
        <strain evidence="4 5">RZME27</strain>
    </source>
</reference>
<accession>A0A6A8AMZ4</accession>
<dbReference type="PROSITE" id="PS50887">
    <property type="entry name" value="GGDEF"/>
    <property type="match status" value="1"/>
</dbReference>
<dbReference type="PROSITE" id="PS50113">
    <property type="entry name" value="PAC"/>
    <property type="match status" value="1"/>
</dbReference>
<feature type="domain" description="PAS" evidence="1">
    <location>
        <begin position="144"/>
        <end position="214"/>
    </location>
</feature>
<organism evidence="4 5">
    <name type="scientific">Endobacterium cereale</name>
    <dbReference type="NCBI Taxonomy" id="2663029"/>
    <lineage>
        <taxon>Bacteria</taxon>
        <taxon>Pseudomonadati</taxon>
        <taxon>Pseudomonadota</taxon>
        <taxon>Alphaproteobacteria</taxon>
        <taxon>Hyphomicrobiales</taxon>
        <taxon>Rhizobiaceae</taxon>
        <taxon>Endobacterium</taxon>
    </lineage>
</organism>
<dbReference type="InterPro" id="IPR029787">
    <property type="entry name" value="Nucleotide_cyclase"/>
</dbReference>
<dbReference type="NCBIfam" id="TIGR00254">
    <property type="entry name" value="GGDEF"/>
    <property type="match status" value="1"/>
</dbReference>
<dbReference type="SMART" id="SM00091">
    <property type="entry name" value="PAS"/>
    <property type="match status" value="2"/>
</dbReference>
<name>A0A6A8AMZ4_9HYPH</name>
<dbReference type="Pfam" id="PF08448">
    <property type="entry name" value="PAS_4"/>
    <property type="match status" value="1"/>
</dbReference>
<protein>
    <submittedName>
        <fullName evidence="4">Diguanylate cyclase</fullName>
    </submittedName>
</protein>
<dbReference type="Proteomes" id="UP000435138">
    <property type="component" value="Unassembled WGS sequence"/>
</dbReference>
<dbReference type="SUPFAM" id="SSF55785">
    <property type="entry name" value="PYP-like sensor domain (PAS domain)"/>
    <property type="match status" value="3"/>
</dbReference>
<dbReference type="InterPro" id="IPR043128">
    <property type="entry name" value="Rev_trsase/Diguanyl_cyclase"/>
</dbReference>
<dbReference type="CDD" id="cd00130">
    <property type="entry name" value="PAS"/>
    <property type="match status" value="2"/>
</dbReference>
<dbReference type="Gene3D" id="3.30.70.270">
    <property type="match status" value="1"/>
</dbReference>
<evidence type="ECO:0000313" key="4">
    <source>
        <dbReference type="EMBL" id="MQY50101.1"/>
    </source>
</evidence>
<sequence length="552" mass="61142">MAGRSNRKDTDTGTDVMAAVSEDARILDLLPALIGYMDADLNLLYVNKTYADLRNIDRHAVIGKQAREVVGPENYAAIRDKLELARAGTPVSFDYDLMSKGQKRRVMAHYLPDLAEDGRVRGVLVHVSDLGQRQADLSERAEESQALFENAFRNSPIGLALVDTSGIILRTNKSFADMLGRTVEEVTGIGFGGITHPDDIDADLFLFRQVLAGHRDSYRIDKRYLKPDGGVTETNLSVTAMRNEAGEIVRFISQIVDVTEQKQAQRAMSEINAQLAVAMDAVSGGFWQFDIGRSDFRISDGLKTFIVGPGPVPFDLSSYIQRMDPQDRAGAGFERLVAGHTDRETAEYRLQTVTGERWMRCERKLLRDDEGRPIKIMGVAFDISREREQLRLTQEQANRDSLTGLLNRRGLEAAFALGRSNHACGVLAIDLDGFKQVNDRHGHEAGDEVLTETARRLKTAVRETDLICRTGGDEFVVVLVDADEALMDAISSRIIELMQTTMIISYGEVKVGCSIGAVWYPAWPISLKEPQSRADAGLYRAKAAGKNTWRAG</sequence>
<evidence type="ECO:0000259" key="1">
    <source>
        <dbReference type="PROSITE" id="PS50112"/>
    </source>
</evidence>
<dbReference type="InterPro" id="IPR000160">
    <property type="entry name" value="GGDEF_dom"/>
</dbReference>
<feature type="domain" description="GGDEF" evidence="3">
    <location>
        <begin position="422"/>
        <end position="552"/>
    </location>
</feature>
<evidence type="ECO:0000259" key="2">
    <source>
        <dbReference type="PROSITE" id="PS50113"/>
    </source>
</evidence>
<dbReference type="CDD" id="cd01949">
    <property type="entry name" value="GGDEF"/>
    <property type="match status" value="1"/>
</dbReference>
<dbReference type="SMART" id="SM00086">
    <property type="entry name" value="PAC"/>
    <property type="match status" value="3"/>
</dbReference>
<dbReference type="InterPro" id="IPR013767">
    <property type="entry name" value="PAS_fold"/>
</dbReference>
<evidence type="ECO:0000313" key="5">
    <source>
        <dbReference type="Proteomes" id="UP000435138"/>
    </source>
</evidence>
<dbReference type="AlphaFoldDB" id="A0A6A8AMZ4"/>
<dbReference type="PANTHER" id="PTHR44757:SF2">
    <property type="entry name" value="BIOFILM ARCHITECTURE MAINTENANCE PROTEIN MBAA"/>
    <property type="match status" value="1"/>
</dbReference>
<dbReference type="InterPro" id="IPR052155">
    <property type="entry name" value="Biofilm_reg_signaling"/>
</dbReference>